<evidence type="ECO:0000313" key="2">
    <source>
        <dbReference type="Proteomes" id="UP001367508"/>
    </source>
</evidence>
<sequence length="69" mass="7701">MVCYGDFNSIRSWDERKDAEGGDYTRMSLTTDNGSSAPLSGHIQSHETKALRHEVGEVNKVPTNIESFK</sequence>
<comment type="caution">
    <text evidence="1">The sequence shown here is derived from an EMBL/GenBank/DDBJ whole genome shotgun (WGS) entry which is preliminary data.</text>
</comment>
<name>A0AAN9L4R2_CANGL</name>
<protein>
    <submittedName>
        <fullName evidence="1">Uncharacterized protein</fullName>
    </submittedName>
</protein>
<evidence type="ECO:0000313" key="1">
    <source>
        <dbReference type="EMBL" id="KAK7329174.1"/>
    </source>
</evidence>
<dbReference type="AlphaFoldDB" id="A0AAN9L4R2"/>
<organism evidence="1 2">
    <name type="scientific">Canavalia gladiata</name>
    <name type="common">Sword bean</name>
    <name type="synonym">Dolichos gladiatus</name>
    <dbReference type="NCBI Taxonomy" id="3824"/>
    <lineage>
        <taxon>Eukaryota</taxon>
        <taxon>Viridiplantae</taxon>
        <taxon>Streptophyta</taxon>
        <taxon>Embryophyta</taxon>
        <taxon>Tracheophyta</taxon>
        <taxon>Spermatophyta</taxon>
        <taxon>Magnoliopsida</taxon>
        <taxon>eudicotyledons</taxon>
        <taxon>Gunneridae</taxon>
        <taxon>Pentapetalae</taxon>
        <taxon>rosids</taxon>
        <taxon>fabids</taxon>
        <taxon>Fabales</taxon>
        <taxon>Fabaceae</taxon>
        <taxon>Papilionoideae</taxon>
        <taxon>50 kb inversion clade</taxon>
        <taxon>NPAAA clade</taxon>
        <taxon>indigoferoid/millettioid clade</taxon>
        <taxon>Phaseoleae</taxon>
        <taxon>Canavalia</taxon>
    </lineage>
</organism>
<proteinExistence type="predicted"/>
<keyword evidence="2" id="KW-1185">Reference proteome</keyword>
<reference evidence="1 2" key="1">
    <citation type="submission" date="2024-01" db="EMBL/GenBank/DDBJ databases">
        <title>The genomes of 5 underutilized Papilionoideae crops provide insights into root nodulation and disease resistanc.</title>
        <authorList>
            <person name="Jiang F."/>
        </authorList>
    </citation>
    <scope>NUCLEOTIDE SEQUENCE [LARGE SCALE GENOMIC DNA]</scope>
    <source>
        <strain evidence="1">LVBAO_FW01</strain>
        <tissue evidence="1">Leaves</tissue>
    </source>
</reference>
<gene>
    <name evidence="1" type="ORF">VNO77_23324</name>
</gene>
<dbReference type="Proteomes" id="UP001367508">
    <property type="component" value="Unassembled WGS sequence"/>
</dbReference>
<dbReference type="EMBL" id="JAYMYQ010000005">
    <property type="protein sequence ID" value="KAK7329174.1"/>
    <property type="molecule type" value="Genomic_DNA"/>
</dbReference>
<accession>A0AAN9L4R2</accession>